<evidence type="ECO:0000256" key="2">
    <source>
        <dbReference type="ARBA" id="ARBA00008472"/>
    </source>
</evidence>
<dbReference type="GO" id="GO:0030964">
    <property type="term" value="C:NADH dehydrogenase complex"/>
    <property type="evidence" value="ECO:0007669"/>
    <property type="project" value="TreeGrafter"/>
</dbReference>
<evidence type="ECO:0000256" key="6">
    <source>
        <dbReference type="ARBA" id="ARBA00023136"/>
    </source>
</evidence>
<evidence type="ECO:0000256" key="5">
    <source>
        <dbReference type="ARBA" id="ARBA00022989"/>
    </source>
</evidence>
<dbReference type="Gene3D" id="1.20.58.1610">
    <property type="entry name" value="NADH:ubiquinone/plastoquinone oxidoreductase, chain 3"/>
    <property type="match status" value="1"/>
</dbReference>
<keyword evidence="5 7" id="KW-1133">Transmembrane helix</keyword>
<organism evidence="8 9">
    <name type="scientific">Candidatus Ethanoperedens thermophilum</name>
    <dbReference type="NCBI Taxonomy" id="2766897"/>
    <lineage>
        <taxon>Archaea</taxon>
        <taxon>Methanobacteriati</taxon>
        <taxon>Methanobacteriota</taxon>
        <taxon>Stenosarchaea group</taxon>
        <taxon>Methanomicrobia</taxon>
        <taxon>Methanosarcinales</taxon>
        <taxon>Methanosarcinales incertae sedis</taxon>
        <taxon>GOM Arc I cluster</taxon>
        <taxon>Candidatus Ethanoperedens</taxon>
    </lineage>
</organism>
<dbReference type="EMBL" id="WNEG01000100">
    <property type="protein sequence ID" value="NMG83711.1"/>
    <property type="molecule type" value="Genomic_DNA"/>
</dbReference>
<evidence type="ECO:0000256" key="7">
    <source>
        <dbReference type="SAM" id="Phobius"/>
    </source>
</evidence>
<feature type="transmembrane region" description="Helical" evidence="7">
    <location>
        <begin position="51"/>
        <end position="71"/>
    </location>
</feature>
<evidence type="ECO:0000256" key="4">
    <source>
        <dbReference type="ARBA" id="ARBA00022692"/>
    </source>
</evidence>
<reference evidence="8" key="1">
    <citation type="journal article" date="2020" name="MBio">
        <title>'Candidatus Ethanoperedens,' a Thermophilic Genus of Archaea Mediating the Anaerobic Oxidation of Ethane.</title>
        <authorList>
            <person name="Hahn C.J."/>
            <person name="Laso-Perez R."/>
            <person name="Vulcano F."/>
            <person name="Vaziourakis K.M."/>
            <person name="Stokke R."/>
            <person name="Steen I.H."/>
            <person name="Teske A."/>
            <person name="Boetius A."/>
            <person name="Liebeke M."/>
            <person name="Amann R."/>
            <person name="Knittel K."/>
            <person name="Wegener G."/>
        </authorList>
    </citation>
    <scope>NUCLEOTIDE SEQUENCE</scope>
    <source>
        <strain evidence="8">GoM-Arc1-LC-WB58</strain>
    </source>
</reference>
<comment type="subcellular location">
    <subcellularLocation>
        <location evidence="1">Membrane</location>
    </subcellularLocation>
</comment>
<sequence>MLTIVGVAFVFIAFFLSRLLRPSAPSTVKSDIYECGEITIGDTKIYHNVQFYLYAIAFLIFDVEMIFLYAWAVQFRELGFISFIEMFIFIGILVIGLVYLVKKEALEWIQ</sequence>
<dbReference type="Pfam" id="PF00507">
    <property type="entry name" value="Oxidored_q4"/>
    <property type="match status" value="1"/>
</dbReference>
<dbReference type="PANTHER" id="PTHR11058">
    <property type="entry name" value="NADH-UBIQUINONE OXIDOREDUCTASE CHAIN 3"/>
    <property type="match status" value="1"/>
</dbReference>
<gene>
    <name evidence="8" type="ORF">GIS02_05875</name>
</gene>
<protein>
    <submittedName>
        <fullName evidence="8">NADH-quinone oxidoreductase subunit A</fullName>
    </submittedName>
</protein>
<dbReference type="Proteomes" id="UP000606580">
    <property type="component" value="Unassembled WGS sequence"/>
</dbReference>
<dbReference type="PANTHER" id="PTHR11058:SF9">
    <property type="entry name" value="NADH-UBIQUINONE OXIDOREDUCTASE CHAIN 3"/>
    <property type="match status" value="1"/>
</dbReference>
<evidence type="ECO:0000313" key="8">
    <source>
        <dbReference type="EMBL" id="NMG83711.1"/>
    </source>
</evidence>
<comment type="caution">
    <text evidence="8">The sequence shown here is derived from an EMBL/GenBank/DDBJ whole genome shotgun (WGS) entry which is preliminary data.</text>
</comment>
<evidence type="ECO:0000256" key="1">
    <source>
        <dbReference type="ARBA" id="ARBA00004370"/>
    </source>
</evidence>
<accession>A0A848DBS6</accession>
<proteinExistence type="inferred from homology"/>
<feature type="transmembrane region" description="Helical" evidence="7">
    <location>
        <begin position="78"/>
        <end position="101"/>
    </location>
</feature>
<evidence type="ECO:0000313" key="9">
    <source>
        <dbReference type="Proteomes" id="UP000606580"/>
    </source>
</evidence>
<dbReference type="InterPro" id="IPR038430">
    <property type="entry name" value="NDAH_ubi_oxred_su3_sf"/>
</dbReference>
<evidence type="ECO:0000256" key="3">
    <source>
        <dbReference type="ARBA" id="ARBA00022448"/>
    </source>
</evidence>
<dbReference type="GO" id="GO:0008137">
    <property type="term" value="F:NADH dehydrogenase (ubiquinone) activity"/>
    <property type="evidence" value="ECO:0007669"/>
    <property type="project" value="InterPro"/>
</dbReference>
<keyword evidence="3" id="KW-0813">Transport</keyword>
<name>A0A848DBS6_9EURY</name>
<comment type="similarity">
    <text evidence="2">Belongs to the complex I subunit 3 family.</text>
</comment>
<keyword evidence="4 7" id="KW-0812">Transmembrane</keyword>
<dbReference type="InterPro" id="IPR000440">
    <property type="entry name" value="NADH_UbQ/plastoQ_OxRdtase_su3"/>
</dbReference>
<dbReference type="AlphaFoldDB" id="A0A848DBS6"/>
<keyword evidence="6 7" id="KW-0472">Membrane</keyword>